<feature type="domain" description="DUF1214" evidence="1">
    <location>
        <begin position="80"/>
        <end position="178"/>
    </location>
</feature>
<dbReference type="SUPFAM" id="SSF160935">
    <property type="entry name" value="VPA0735-like"/>
    <property type="match status" value="1"/>
</dbReference>
<organism evidence="2 3">
    <name type="scientific">Bartonella elizabethae Re6043vi</name>
    <dbReference type="NCBI Taxonomy" id="1094554"/>
    <lineage>
        <taxon>Bacteria</taxon>
        <taxon>Pseudomonadati</taxon>
        <taxon>Pseudomonadota</taxon>
        <taxon>Alphaproteobacteria</taxon>
        <taxon>Hyphomicrobiales</taxon>
        <taxon>Bartonellaceae</taxon>
        <taxon>Bartonella</taxon>
    </lineage>
</organism>
<sequence>MNSKYSLMLFNMTIFFFIFAFSILCGTLSVDYVLNSFPHFGRFTIGKWSAYPQVGTTNMDPYTRARTAKQGIVSLGRTEGIQFQIWQDNQGRPLHPHCHYLLKGTIPETRLFTLYTADKSLKPYISSKEIPFELHTNAITYEHDGELRIHISPTPQAGNWLATVSQKEFGLILTLYDTSIISATALKKLTMPSIEQIPSGQINCD</sequence>
<proteinExistence type="predicted"/>
<dbReference type="InterPro" id="IPR010621">
    <property type="entry name" value="DUF1214"/>
</dbReference>
<evidence type="ECO:0000259" key="1">
    <source>
        <dbReference type="Pfam" id="PF06742"/>
    </source>
</evidence>
<dbReference type="EMBL" id="AILW01000003">
    <property type="protein sequence ID" value="EJF84020.1"/>
    <property type="molecule type" value="Genomic_DNA"/>
</dbReference>
<comment type="caution">
    <text evidence="2">The sequence shown here is derived from an EMBL/GenBank/DDBJ whole genome shotgun (WGS) entry which is preliminary data.</text>
</comment>
<evidence type="ECO:0000313" key="3">
    <source>
        <dbReference type="Proteomes" id="UP000008942"/>
    </source>
</evidence>
<dbReference type="Proteomes" id="UP000008942">
    <property type="component" value="Unassembled WGS sequence"/>
</dbReference>
<dbReference type="InterPro" id="IPR037049">
    <property type="entry name" value="DUF1214_C_sf"/>
</dbReference>
<reference evidence="2 3" key="1">
    <citation type="submission" date="2012-03" db="EMBL/GenBank/DDBJ databases">
        <title>The Genome Sequence of Bartonella elizabethae Re6043vi.</title>
        <authorList>
            <consortium name="The Broad Institute Genome Sequencing Platform"/>
            <consortium name="The Broad Institute Genome Sequencing Center for Infectious Disease"/>
            <person name="Feldgarden M."/>
            <person name="Kirby J."/>
            <person name="Kosoy M."/>
            <person name="Birtles R."/>
            <person name="Probert W.S."/>
            <person name="Chiaraviglio L."/>
            <person name="Young S.K."/>
            <person name="Zeng Q."/>
            <person name="Gargeya S."/>
            <person name="Fitzgerald M."/>
            <person name="Haas B."/>
            <person name="Abouelleil A."/>
            <person name="Alvarado L."/>
            <person name="Arachchi H.M."/>
            <person name="Berlin A."/>
            <person name="Chapman S.B."/>
            <person name="Gearin G."/>
            <person name="Goldberg J."/>
            <person name="Griggs A."/>
            <person name="Gujja S."/>
            <person name="Hansen M."/>
            <person name="Heiman D."/>
            <person name="Howarth C."/>
            <person name="Larimer J."/>
            <person name="Lui A."/>
            <person name="MacDonald P.J.P."/>
            <person name="McCowen C."/>
            <person name="Montmayeur A."/>
            <person name="Murphy C."/>
            <person name="Neiman D."/>
            <person name="Pearson M."/>
            <person name="Priest M."/>
            <person name="Roberts A."/>
            <person name="Saif S."/>
            <person name="Shea T."/>
            <person name="Sisk P."/>
            <person name="Stolte C."/>
            <person name="Sykes S."/>
            <person name="Wortman J."/>
            <person name="Nusbaum C."/>
            <person name="Birren B."/>
        </authorList>
    </citation>
    <scope>NUCLEOTIDE SEQUENCE [LARGE SCALE GENOMIC DNA]</scope>
    <source>
        <strain evidence="2 3">Re6043vi</strain>
    </source>
</reference>
<protein>
    <recommendedName>
        <fullName evidence="1">DUF1214 domain-containing protein</fullName>
    </recommendedName>
</protein>
<dbReference type="Pfam" id="PF06742">
    <property type="entry name" value="DUF1214"/>
    <property type="match status" value="1"/>
</dbReference>
<dbReference type="PIRSF" id="PIRSF009471">
    <property type="entry name" value="UCP009471"/>
    <property type="match status" value="1"/>
</dbReference>
<evidence type="ECO:0000313" key="2">
    <source>
        <dbReference type="EMBL" id="EJF84020.1"/>
    </source>
</evidence>
<name>A0ABN0GLE8_BAREL</name>
<gene>
    <name evidence="2" type="ORF">MCU_00688</name>
</gene>
<accession>A0ABN0GLE8</accession>
<dbReference type="InterPro" id="IPR012038">
    <property type="entry name" value="UCP009471"/>
</dbReference>
<dbReference type="Gene3D" id="2.60.120.600">
    <property type="entry name" value="Domain of unknown function DUF1214, C-terminal domain"/>
    <property type="match status" value="1"/>
</dbReference>
<keyword evidence="3" id="KW-1185">Reference proteome</keyword>